<keyword evidence="2" id="KW-0732">Signal</keyword>
<dbReference type="InterPro" id="IPR005632">
    <property type="entry name" value="Chaperone_Skp"/>
</dbReference>
<evidence type="ECO:0000313" key="6">
    <source>
        <dbReference type="Proteomes" id="UP000282957"/>
    </source>
</evidence>
<dbReference type="SMART" id="SM00935">
    <property type="entry name" value="OmpH"/>
    <property type="match status" value="1"/>
</dbReference>
<feature type="compositionally biased region" description="Low complexity" evidence="4">
    <location>
        <begin position="39"/>
        <end position="69"/>
    </location>
</feature>
<reference evidence="5 6" key="1">
    <citation type="submission" date="2019-01" db="EMBL/GenBank/DDBJ databases">
        <authorList>
            <person name="Chen W.-M."/>
        </authorList>
    </citation>
    <scope>NUCLEOTIDE SEQUENCE [LARGE SCALE GENOMIC DNA]</scope>
    <source>
        <strain evidence="5 6">CCP-6</strain>
    </source>
</reference>
<evidence type="ECO:0000256" key="2">
    <source>
        <dbReference type="ARBA" id="ARBA00022729"/>
    </source>
</evidence>
<dbReference type="PANTHER" id="PTHR35089:SF1">
    <property type="entry name" value="CHAPERONE PROTEIN SKP"/>
    <property type="match status" value="1"/>
</dbReference>
<name>A0A437MJN0_9PROT</name>
<keyword evidence="6" id="KW-1185">Reference proteome</keyword>
<dbReference type="Gene3D" id="3.30.910.20">
    <property type="entry name" value="Skp domain"/>
    <property type="match status" value="1"/>
</dbReference>
<comment type="similarity">
    <text evidence="1">Belongs to the Skp family.</text>
</comment>
<dbReference type="PANTHER" id="PTHR35089">
    <property type="entry name" value="CHAPERONE PROTEIN SKP"/>
    <property type="match status" value="1"/>
</dbReference>
<evidence type="ECO:0000256" key="3">
    <source>
        <dbReference type="SAM" id="Coils"/>
    </source>
</evidence>
<proteinExistence type="inferred from homology"/>
<dbReference type="EMBL" id="SACL01000002">
    <property type="protein sequence ID" value="RVT97829.1"/>
    <property type="molecule type" value="Genomic_DNA"/>
</dbReference>
<dbReference type="RefSeq" id="WP_127787058.1">
    <property type="nucleotide sequence ID" value="NZ_SACL01000002.1"/>
</dbReference>
<dbReference type="GO" id="GO:0005829">
    <property type="term" value="C:cytosol"/>
    <property type="evidence" value="ECO:0007669"/>
    <property type="project" value="TreeGrafter"/>
</dbReference>
<feature type="compositionally biased region" description="Pro residues" evidence="4">
    <location>
        <begin position="70"/>
        <end position="84"/>
    </location>
</feature>
<feature type="coiled-coil region" evidence="3">
    <location>
        <begin position="98"/>
        <end position="162"/>
    </location>
</feature>
<accession>A0A437MJN0</accession>
<dbReference type="AlphaFoldDB" id="A0A437MJN0"/>
<evidence type="ECO:0000256" key="1">
    <source>
        <dbReference type="ARBA" id="ARBA00009091"/>
    </source>
</evidence>
<organism evidence="5 6">
    <name type="scientific">Rhodovarius crocodyli</name>
    <dbReference type="NCBI Taxonomy" id="1979269"/>
    <lineage>
        <taxon>Bacteria</taxon>
        <taxon>Pseudomonadati</taxon>
        <taxon>Pseudomonadota</taxon>
        <taxon>Alphaproteobacteria</taxon>
        <taxon>Acetobacterales</taxon>
        <taxon>Roseomonadaceae</taxon>
        <taxon>Rhodovarius</taxon>
    </lineage>
</organism>
<protein>
    <submittedName>
        <fullName evidence="5">OmpH family outer membrane protein</fullName>
    </submittedName>
</protein>
<dbReference type="GO" id="GO:0051082">
    <property type="term" value="F:unfolded protein binding"/>
    <property type="evidence" value="ECO:0007669"/>
    <property type="project" value="InterPro"/>
</dbReference>
<gene>
    <name evidence="5" type="ORF">EOD42_08515</name>
</gene>
<feature type="region of interest" description="Disordered" evidence="4">
    <location>
        <begin position="231"/>
        <end position="261"/>
    </location>
</feature>
<feature type="region of interest" description="Disordered" evidence="4">
    <location>
        <begin position="32"/>
        <end position="84"/>
    </location>
</feature>
<keyword evidence="3" id="KW-0175">Coiled coil</keyword>
<evidence type="ECO:0000313" key="5">
    <source>
        <dbReference type="EMBL" id="RVT97829.1"/>
    </source>
</evidence>
<dbReference type="InterPro" id="IPR024930">
    <property type="entry name" value="Skp_dom_sf"/>
</dbReference>
<dbReference type="SUPFAM" id="SSF111384">
    <property type="entry name" value="OmpH-like"/>
    <property type="match status" value="1"/>
</dbReference>
<dbReference type="Proteomes" id="UP000282957">
    <property type="component" value="Unassembled WGS sequence"/>
</dbReference>
<dbReference type="Pfam" id="PF03938">
    <property type="entry name" value="OmpH"/>
    <property type="match status" value="1"/>
</dbReference>
<comment type="caution">
    <text evidence="5">The sequence shown here is derived from an EMBL/GenBank/DDBJ whole genome shotgun (WGS) entry which is preliminary data.</text>
</comment>
<evidence type="ECO:0000256" key="4">
    <source>
        <dbReference type="SAM" id="MobiDB-lite"/>
    </source>
</evidence>
<sequence length="261" mass="28361">MTQTLIGRVLRAVVVTGLIAGPVLTQTASAQQDPGFFVPGGQQRPAQGGQRPAQGQPQRPAQAPAAQRPAAPPPLPAGQAPPAPVIGIVDIPEIQRVSTAFTQVREELERRRARLNEDLQREQNSWREAQQALATERAGLSADQIRTRERDLQDRITESQRQFRNRAQAIEQAGQAALVEFERALGTVIRQVAQSRSVNIVLPRPLVILNEPPFDLTEEIAQQLNRVLPRATVPAEGAAPANAPAAAPATPRQQPAQQPRR</sequence>
<dbReference type="GO" id="GO:0050821">
    <property type="term" value="P:protein stabilization"/>
    <property type="evidence" value="ECO:0007669"/>
    <property type="project" value="TreeGrafter"/>
</dbReference>
<dbReference type="OrthoDB" id="7272587at2"/>